<organism evidence="2 3">
    <name type="scientific">Dictyostelium firmibasis</name>
    <dbReference type="NCBI Taxonomy" id="79012"/>
    <lineage>
        <taxon>Eukaryota</taxon>
        <taxon>Amoebozoa</taxon>
        <taxon>Evosea</taxon>
        <taxon>Eumycetozoa</taxon>
        <taxon>Dictyostelia</taxon>
        <taxon>Dictyosteliales</taxon>
        <taxon>Dictyosteliaceae</taxon>
        <taxon>Dictyostelium</taxon>
    </lineage>
</organism>
<accession>A0AAN7TX85</accession>
<keyword evidence="1" id="KW-0732">Signal</keyword>
<keyword evidence="3" id="KW-1185">Reference proteome</keyword>
<name>A0AAN7TX85_9MYCE</name>
<sequence length="72" mass="8144">MNYKLLLVAIIAFLALMSSNQICMANVESDHKACIKQCLKDHGCSDDDGKERDKSECVKYVFKCPKECLIKD</sequence>
<dbReference type="EMBL" id="JAVFKY010000004">
    <property type="protein sequence ID" value="KAK5577193.1"/>
    <property type="molecule type" value="Genomic_DNA"/>
</dbReference>
<dbReference type="Proteomes" id="UP001344447">
    <property type="component" value="Unassembled WGS sequence"/>
</dbReference>
<evidence type="ECO:0000313" key="2">
    <source>
        <dbReference type="EMBL" id="KAK5577193.1"/>
    </source>
</evidence>
<evidence type="ECO:0000256" key="1">
    <source>
        <dbReference type="SAM" id="SignalP"/>
    </source>
</evidence>
<feature type="signal peptide" evidence="1">
    <location>
        <begin position="1"/>
        <end position="25"/>
    </location>
</feature>
<protein>
    <submittedName>
        <fullName evidence="2">Uncharacterized protein</fullName>
    </submittedName>
</protein>
<evidence type="ECO:0000313" key="3">
    <source>
        <dbReference type="Proteomes" id="UP001344447"/>
    </source>
</evidence>
<dbReference type="AlphaFoldDB" id="A0AAN7TX85"/>
<proteinExistence type="predicted"/>
<gene>
    <name evidence="2" type="ORF">RB653_002133</name>
</gene>
<feature type="chain" id="PRO_5042836051" evidence="1">
    <location>
        <begin position="26"/>
        <end position="72"/>
    </location>
</feature>
<reference evidence="2 3" key="1">
    <citation type="submission" date="2023-11" db="EMBL/GenBank/DDBJ databases">
        <title>Dfirmibasis_genome.</title>
        <authorList>
            <person name="Edelbroek B."/>
            <person name="Kjellin J."/>
            <person name="Jerlstrom-Hultqvist J."/>
            <person name="Soderbom F."/>
        </authorList>
    </citation>
    <scope>NUCLEOTIDE SEQUENCE [LARGE SCALE GENOMIC DNA]</scope>
    <source>
        <strain evidence="2 3">TNS-C-14</strain>
    </source>
</reference>
<comment type="caution">
    <text evidence="2">The sequence shown here is derived from an EMBL/GenBank/DDBJ whole genome shotgun (WGS) entry which is preliminary data.</text>
</comment>